<accession>M2RFE5</accession>
<protein>
    <submittedName>
        <fullName evidence="2">Uncharacterized protein</fullName>
    </submittedName>
</protein>
<feature type="compositionally biased region" description="Polar residues" evidence="1">
    <location>
        <begin position="1"/>
        <end position="13"/>
    </location>
</feature>
<evidence type="ECO:0000256" key="1">
    <source>
        <dbReference type="SAM" id="MobiDB-lite"/>
    </source>
</evidence>
<gene>
    <name evidence="2" type="ORF">CERSUDRAFT_95441</name>
</gene>
<dbReference type="AlphaFoldDB" id="M2RFE5"/>
<organism evidence="2 3">
    <name type="scientific">Ceriporiopsis subvermispora (strain B)</name>
    <name type="common">White-rot fungus</name>
    <name type="synonym">Gelatoporia subvermispora</name>
    <dbReference type="NCBI Taxonomy" id="914234"/>
    <lineage>
        <taxon>Eukaryota</taxon>
        <taxon>Fungi</taxon>
        <taxon>Dikarya</taxon>
        <taxon>Basidiomycota</taxon>
        <taxon>Agaricomycotina</taxon>
        <taxon>Agaricomycetes</taxon>
        <taxon>Polyporales</taxon>
        <taxon>Gelatoporiaceae</taxon>
        <taxon>Gelatoporia</taxon>
    </lineage>
</organism>
<dbReference type="EMBL" id="KB445797">
    <property type="protein sequence ID" value="EMD37182.1"/>
    <property type="molecule type" value="Genomic_DNA"/>
</dbReference>
<evidence type="ECO:0000313" key="3">
    <source>
        <dbReference type="Proteomes" id="UP000016930"/>
    </source>
</evidence>
<proteinExistence type="predicted"/>
<reference evidence="2 3" key="1">
    <citation type="journal article" date="2012" name="Proc. Natl. Acad. Sci. U.S.A.">
        <title>Comparative genomics of Ceriporiopsis subvermispora and Phanerochaete chrysosporium provide insight into selective ligninolysis.</title>
        <authorList>
            <person name="Fernandez-Fueyo E."/>
            <person name="Ruiz-Duenas F.J."/>
            <person name="Ferreira P."/>
            <person name="Floudas D."/>
            <person name="Hibbett D.S."/>
            <person name="Canessa P."/>
            <person name="Larrondo L.F."/>
            <person name="James T.Y."/>
            <person name="Seelenfreund D."/>
            <person name="Lobos S."/>
            <person name="Polanco R."/>
            <person name="Tello M."/>
            <person name="Honda Y."/>
            <person name="Watanabe T."/>
            <person name="Watanabe T."/>
            <person name="Ryu J.S."/>
            <person name="Kubicek C.P."/>
            <person name="Schmoll M."/>
            <person name="Gaskell J."/>
            <person name="Hammel K.E."/>
            <person name="St John F.J."/>
            <person name="Vanden Wymelenberg A."/>
            <person name="Sabat G."/>
            <person name="Splinter BonDurant S."/>
            <person name="Syed K."/>
            <person name="Yadav J.S."/>
            <person name="Doddapaneni H."/>
            <person name="Subramanian V."/>
            <person name="Lavin J.L."/>
            <person name="Oguiza J.A."/>
            <person name="Perez G."/>
            <person name="Pisabarro A.G."/>
            <person name="Ramirez L."/>
            <person name="Santoyo F."/>
            <person name="Master E."/>
            <person name="Coutinho P.M."/>
            <person name="Henrissat B."/>
            <person name="Lombard V."/>
            <person name="Magnuson J.K."/>
            <person name="Kuees U."/>
            <person name="Hori C."/>
            <person name="Igarashi K."/>
            <person name="Samejima M."/>
            <person name="Held B.W."/>
            <person name="Barry K.W."/>
            <person name="LaButti K.M."/>
            <person name="Lapidus A."/>
            <person name="Lindquist E.A."/>
            <person name="Lucas S.M."/>
            <person name="Riley R."/>
            <person name="Salamov A.A."/>
            <person name="Hoffmeister D."/>
            <person name="Schwenk D."/>
            <person name="Hadar Y."/>
            <person name="Yarden O."/>
            <person name="de Vries R.P."/>
            <person name="Wiebenga A."/>
            <person name="Stenlid J."/>
            <person name="Eastwood D."/>
            <person name="Grigoriev I.V."/>
            <person name="Berka R.M."/>
            <person name="Blanchette R.A."/>
            <person name="Kersten P."/>
            <person name="Martinez A.T."/>
            <person name="Vicuna R."/>
            <person name="Cullen D."/>
        </authorList>
    </citation>
    <scope>NUCLEOTIDE SEQUENCE [LARGE SCALE GENOMIC DNA]</scope>
    <source>
        <strain evidence="2 3">B</strain>
    </source>
</reference>
<dbReference type="Proteomes" id="UP000016930">
    <property type="component" value="Unassembled WGS sequence"/>
</dbReference>
<keyword evidence="3" id="KW-1185">Reference proteome</keyword>
<sequence>MQPSINVSLTIDAQQHDHSHARSPTTGPLPVPRARYTFVPPSELPGGADPIILKETGVFYIVIDGYQTGIFEDKETAFLALGEGLTRRMRTASTFDHAQRILFAHGSASNASSPAAAQAYCVIAGDIPGPYADKETAFIAMGTGPSRAIRQVAGYDAAATLFKHLLDAKEVRFSPK</sequence>
<dbReference type="HOGENOM" id="CLU_1524961_0_0_1"/>
<name>M2RFE5_CERS8</name>
<feature type="region of interest" description="Disordered" evidence="1">
    <location>
        <begin position="1"/>
        <end position="32"/>
    </location>
</feature>
<evidence type="ECO:0000313" key="2">
    <source>
        <dbReference type="EMBL" id="EMD37182.1"/>
    </source>
</evidence>